<protein>
    <submittedName>
        <fullName evidence="2">Uncharacterized protein</fullName>
    </submittedName>
</protein>
<evidence type="ECO:0000256" key="1">
    <source>
        <dbReference type="SAM" id="MobiDB-lite"/>
    </source>
</evidence>
<feature type="compositionally biased region" description="Basic and acidic residues" evidence="1">
    <location>
        <begin position="397"/>
        <end position="423"/>
    </location>
</feature>
<keyword evidence="3" id="KW-1185">Reference proteome</keyword>
<feature type="region of interest" description="Disordered" evidence="1">
    <location>
        <begin position="111"/>
        <end position="439"/>
    </location>
</feature>
<feature type="compositionally biased region" description="Polar residues" evidence="1">
    <location>
        <begin position="315"/>
        <end position="325"/>
    </location>
</feature>
<sequence>KNVALSESDMPSVEDDMPDLQSDSESESDSLTEQDYEASDEGAEYTEDEDEDVVFALSIRGIGGSVSSVEEEVIVQDVNVPNGSVPTVMLLRVKGDSSGNTILKFSLSPAESCTPAVEVANDDKDDEEEPQADLAPVDGPSSDNTVLEPSLSPVENITAVEVVDEEPRSTTPPISPCTTLNTLQTILEGPEEDNKPQESSSIPSSSSDNLSDTTAPATPTPVERNNDEGQDTLATSTEAILRSDAQPEDEDVIELVESPLSASQGTQGSLETQVAQLSESVQAPDSPSWKVVGQKGKGKATSPTTSVGLGASIWAKQQPSGSSLGFSYLECAEGESDRDDEIGNKDGVDLNEPPVVNADQDLNADDEREESVSGGEDQGSRKGKSRSRGHSWWMNRKPQDNQRSRGKAGWEMREAKRTREAANRRQVNAESSTTCSRNH</sequence>
<reference evidence="2 3" key="1">
    <citation type="submission" date="2019-01" db="EMBL/GenBank/DDBJ databases">
        <title>Draft genome sequence of Psathyrella aberdarensis IHI B618.</title>
        <authorList>
            <person name="Buettner E."/>
            <person name="Kellner H."/>
        </authorList>
    </citation>
    <scope>NUCLEOTIDE SEQUENCE [LARGE SCALE GENOMIC DNA]</scope>
    <source>
        <strain evidence="2 3">IHI B618</strain>
    </source>
</reference>
<feature type="compositionally biased region" description="Polar residues" evidence="1">
    <location>
        <begin position="425"/>
        <end position="439"/>
    </location>
</feature>
<dbReference type="AlphaFoldDB" id="A0A4Q2DCR2"/>
<name>A0A4Q2DCR2_9AGAR</name>
<feature type="compositionally biased region" description="Polar residues" evidence="1">
    <location>
        <begin position="260"/>
        <end position="285"/>
    </location>
</feature>
<gene>
    <name evidence="2" type="ORF">EST38_g8342</name>
</gene>
<feature type="compositionally biased region" description="Acidic residues" evidence="1">
    <location>
        <begin position="12"/>
        <end position="50"/>
    </location>
</feature>
<evidence type="ECO:0000313" key="2">
    <source>
        <dbReference type="EMBL" id="RXW17507.1"/>
    </source>
</evidence>
<accession>A0A4Q2DCR2</accession>
<organism evidence="2 3">
    <name type="scientific">Candolleomyces aberdarensis</name>
    <dbReference type="NCBI Taxonomy" id="2316362"/>
    <lineage>
        <taxon>Eukaryota</taxon>
        <taxon>Fungi</taxon>
        <taxon>Dikarya</taxon>
        <taxon>Basidiomycota</taxon>
        <taxon>Agaricomycotina</taxon>
        <taxon>Agaricomycetes</taxon>
        <taxon>Agaricomycetidae</taxon>
        <taxon>Agaricales</taxon>
        <taxon>Agaricineae</taxon>
        <taxon>Psathyrellaceae</taxon>
        <taxon>Candolleomyces</taxon>
    </lineage>
</organism>
<dbReference type="Proteomes" id="UP000290288">
    <property type="component" value="Unassembled WGS sequence"/>
</dbReference>
<dbReference type="OrthoDB" id="10546986at2759"/>
<feature type="region of interest" description="Disordered" evidence="1">
    <location>
        <begin position="1"/>
        <end position="50"/>
    </location>
</feature>
<proteinExistence type="predicted"/>
<evidence type="ECO:0000313" key="3">
    <source>
        <dbReference type="Proteomes" id="UP000290288"/>
    </source>
</evidence>
<feature type="non-terminal residue" evidence="2">
    <location>
        <position position="1"/>
    </location>
</feature>
<feature type="compositionally biased region" description="Polar residues" evidence="1">
    <location>
        <begin position="169"/>
        <end position="185"/>
    </location>
</feature>
<comment type="caution">
    <text evidence="2">The sequence shown here is derived from an EMBL/GenBank/DDBJ whole genome shotgun (WGS) entry which is preliminary data.</text>
</comment>
<dbReference type="EMBL" id="SDEE01000335">
    <property type="protein sequence ID" value="RXW17507.1"/>
    <property type="molecule type" value="Genomic_DNA"/>
</dbReference>
<feature type="compositionally biased region" description="Low complexity" evidence="1">
    <location>
        <begin position="199"/>
        <end position="211"/>
    </location>
</feature>